<sequence>MNKRSVNEVNSESKPRLFSSDTVPEAVKTFGQNLFIAV</sequence>
<dbReference type="EMBL" id="GBXM01017481">
    <property type="protein sequence ID" value="JAH91096.1"/>
    <property type="molecule type" value="Transcribed_RNA"/>
</dbReference>
<proteinExistence type="predicted"/>
<evidence type="ECO:0000313" key="1">
    <source>
        <dbReference type="EMBL" id="JAH91096.1"/>
    </source>
</evidence>
<accession>A0A0E9WLB8</accession>
<organism evidence="1">
    <name type="scientific">Anguilla anguilla</name>
    <name type="common">European freshwater eel</name>
    <name type="synonym">Muraena anguilla</name>
    <dbReference type="NCBI Taxonomy" id="7936"/>
    <lineage>
        <taxon>Eukaryota</taxon>
        <taxon>Metazoa</taxon>
        <taxon>Chordata</taxon>
        <taxon>Craniata</taxon>
        <taxon>Vertebrata</taxon>
        <taxon>Euteleostomi</taxon>
        <taxon>Actinopterygii</taxon>
        <taxon>Neopterygii</taxon>
        <taxon>Teleostei</taxon>
        <taxon>Anguilliformes</taxon>
        <taxon>Anguillidae</taxon>
        <taxon>Anguilla</taxon>
    </lineage>
</organism>
<reference evidence="1" key="2">
    <citation type="journal article" date="2015" name="Fish Shellfish Immunol.">
        <title>Early steps in the European eel (Anguilla anguilla)-Vibrio vulnificus interaction in the gills: Role of the RtxA13 toxin.</title>
        <authorList>
            <person name="Callol A."/>
            <person name="Pajuelo D."/>
            <person name="Ebbesson L."/>
            <person name="Teles M."/>
            <person name="MacKenzie S."/>
            <person name="Amaro C."/>
        </authorList>
    </citation>
    <scope>NUCLEOTIDE SEQUENCE</scope>
</reference>
<protein>
    <submittedName>
        <fullName evidence="1">Uncharacterized protein</fullName>
    </submittedName>
</protein>
<dbReference type="AlphaFoldDB" id="A0A0E9WLB8"/>
<name>A0A0E9WLB8_ANGAN</name>
<reference evidence="1" key="1">
    <citation type="submission" date="2014-11" db="EMBL/GenBank/DDBJ databases">
        <authorList>
            <person name="Amaro Gonzalez C."/>
        </authorList>
    </citation>
    <scope>NUCLEOTIDE SEQUENCE</scope>
</reference>